<dbReference type="EMBL" id="CAIX01000046">
    <property type="protein sequence ID" value="CCI43265.1"/>
    <property type="molecule type" value="Genomic_DNA"/>
</dbReference>
<reference evidence="2 3" key="1">
    <citation type="submission" date="2012-05" db="EMBL/GenBank/DDBJ databases">
        <title>Recombination and specialization in a pathogen metapopulation.</title>
        <authorList>
            <person name="Gardiner A."/>
            <person name="Kemen E."/>
            <person name="Schultz-Larsen T."/>
            <person name="MacLean D."/>
            <person name="Van Oosterhout C."/>
            <person name="Jones J.D.G."/>
        </authorList>
    </citation>
    <scope>NUCLEOTIDE SEQUENCE [LARGE SCALE GENOMIC DNA]</scope>
    <source>
        <strain evidence="2 3">Ac Nc2</strain>
    </source>
</reference>
<comment type="caution">
    <text evidence="2">The sequence shown here is derived from an EMBL/GenBank/DDBJ whole genome shotgun (WGS) entry which is preliminary data.</text>
</comment>
<dbReference type="AlphaFoldDB" id="A0A024G9P3"/>
<gene>
    <name evidence="2" type="ORF">BN9_040490</name>
</gene>
<dbReference type="InParanoid" id="A0A024G9P3"/>
<accession>A0A024G9P3</accession>
<proteinExistence type="predicted"/>
<organism evidence="2 3">
    <name type="scientific">Albugo candida</name>
    <dbReference type="NCBI Taxonomy" id="65357"/>
    <lineage>
        <taxon>Eukaryota</taxon>
        <taxon>Sar</taxon>
        <taxon>Stramenopiles</taxon>
        <taxon>Oomycota</taxon>
        <taxon>Peronosporomycetes</taxon>
        <taxon>Albuginales</taxon>
        <taxon>Albuginaceae</taxon>
        <taxon>Albugo</taxon>
    </lineage>
</organism>
<name>A0A024G9P3_9STRA</name>
<feature type="region of interest" description="Disordered" evidence="1">
    <location>
        <begin position="1"/>
        <end position="23"/>
    </location>
</feature>
<dbReference type="Proteomes" id="UP000053237">
    <property type="component" value="Unassembled WGS sequence"/>
</dbReference>
<protein>
    <submittedName>
        <fullName evidence="2">Uncharacterized protein</fullName>
    </submittedName>
</protein>
<evidence type="ECO:0000313" key="3">
    <source>
        <dbReference type="Proteomes" id="UP000053237"/>
    </source>
</evidence>
<evidence type="ECO:0000313" key="2">
    <source>
        <dbReference type="EMBL" id="CCI43265.1"/>
    </source>
</evidence>
<evidence type="ECO:0000256" key="1">
    <source>
        <dbReference type="SAM" id="MobiDB-lite"/>
    </source>
</evidence>
<sequence length="104" mass="11869">MRRVGGGYVPIQEQPHQRTRAATPATTKIELQRLRKENESLRREIGHLRASKAQTESAFTRQNEALVELAKMNEMQSTQLERQVAEAAAQKNYIEKLALQLKPT</sequence>
<keyword evidence="3" id="KW-1185">Reference proteome</keyword>